<evidence type="ECO:0000313" key="2">
    <source>
        <dbReference type="EMBL" id="PBK59660.1"/>
    </source>
</evidence>
<dbReference type="Proteomes" id="UP000218334">
    <property type="component" value="Unassembled WGS sequence"/>
</dbReference>
<evidence type="ECO:0000256" key="1">
    <source>
        <dbReference type="SAM" id="MobiDB-lite"/>
    </source>
</evidence>
<proteinExistence type="predicted"/>
<feature type="region of interest" description="Disordered" evidence="1">
    <location>
        <begin position="73"/>
        <end position="132"/>
    </location>
</feature>
<feature type="compositionally biased region" description="Polar residues" evidence="1">
    <location>
        <begin position="11"/>
        <end position="25"/>
    </location>
</feature>
<organism evidence="2 3">
    <name type="scientific">Armillaria solidipes</name>
    <dbReference type="NCBI Taxonomy" id="1076256"/>
    <lineage>
        <taxon>Eukaryota</taxon>
        <taxon>Fungi</taxon>
        <taxon>Dikarya</taxon>
        <taxon>Basidiomycota</taxon>
        <taxon>Agaricomycotina</taxon>
        <taxon>Agaricomycetes</taxon>
        <taxon>Agaricomycetidae</taxon>
        <taxon>Agaricales</taxon>
        <taxon>Marasmiineae</taxon>
        <taxon>Physalacriaceae</taxon>
        <taxon>Armillaria</taxon>
    </lineage>
</organism>
<evidence type="ECO:0000313" key="3">
    <source>
        <dbReference type="Proteomes" id="UP000218334"/>
    </source>
</evidence>
<sequence length="157" mass="17275">MSAFAPAFPQTRVSPSTSVKTSIGLGSTDDATGPSGGKCCYALGKNTTWMYWCPDSVKSVPEHWRTAMRRVKIESKGASTASRQHSIEEHTGTPKPILDREPESVTEHSFYREKGGRRHGAPRHHNTLKFPYDDVSELGDAESSRVDHDLVDCQSNG</sequence>
<name>A0A2H3APT3_9AGAR</name>
<protein>
    <submittedName>
        <fullName evidence="2">Uncharacterized protein</fullName>
    </submittedName>
</protein>
<dbReference type="EMBL" id="KZ293499">
    <property type="protein sequence ID" value="PBK59660.1"/>
    <property type="molecule type" value="Genomic_DNA"/>
</dbReference>
<reference evidence="3" key="1">
    <citation type="journal article" date="2017" name="Nat. Ecol. Evol.">
        <title>Genome expansion and lineage-specific genetic innovations in the forest pathogenic fungi Armillaria.</title>
        <authorList>
            <person name="Sipos G."/>
            <person name="Prasanna A.N."/>
            <person name="Walter M.C."/>
            <person name="O'Connor E."/>
            <person name="Balint B."/>
            <person name="Krizsan K."/>
            <person name="Kiss B."/>
            <person name="Hess J."/>
            <person name="Varga T."/>
            <person name="Slot J."/>
            <person name="Riley R."/>
            <person name="Boka B."/>
            <person name="Rigling D."/>
            <person name="Barry K."/>
            <person name="Lee J."/>
            <person name="Mihaltcheva S."/>
            <person name="LaButti K."/>
            <person name="Lipzen A."/>
            <person name="Waldron R."/>
            <person name="Moloney N.M."/>
            <person name="Sperisen C."/>
            <person name="Kredics L."/>
            <person name="Vagvoelgyi C."/>
            <person name="Patrignani A."/>
            <person name="Fitzpatrick D."/>
            <person name="Nagy I."/>
            <person name="Doyle S."/>
            <person name="Anderson J.B."/>
            <person name="Grigoriev I.V."/>
            <person name="Gueldener U."/>
            <person name="Muensterkoetter M."/>
            <person name="Nagy L.G."/>
        </authorList>
    </citation>
    <scope>NUCLEOTIDE SEQUENCE [LARGE SCALE GENOMIC DNA]</scope>
    <source>
        <strain evidence="3">28-4</strain>
    </source>
</reference>
<accession>A0A2H3APT3</accession>
<feature type="compositionally biased region" description="Basic and acidic residues" evidence="1">
    <location>
        <begin position="85"/>
        <end position="114"/>
    </location>
</feature>
<feature type="compositionally biased region" description="Basic residues" evidence="1">
    <location>
        <begin position="115"/>
        <end position="127"/>
    </location>
</feature>
<keyword evidence="3" id="KW-1185">Reference proteome</keyword>
<dbReference type="AlphaFoldDB" id="A0A2H3APT3"/>
<gene>
    <name evidence="2" type="ORF">ARMSODRAFT_982857</name>
</gene>
<feature type="region of interest" description="Disordered" evidence="1">
    <location>
        <begin position="1"/>
        <end position="30"/>
    </location>
</feature>